<accession>A0ABY2Z0Z3</accession>
<reference evidence="1" key="1">
    <citation type="submission" date="2019-06" db="EMBL/GenBank/DDBJ databases">
        <title>Mycoplasma neophronis type strain whole genome sequence.</title>
        <authorList>
            <person name="Spergser J."/>
        </authorList>
    </citation>
    <scope>NUCLEOTIDE SEQUENCE [LARGE SCALE GENOMIC DNA]</scope>
    <source>
        <strain evidence="1">DSM 24097</strain>
    </source>
</reference>
<name>A0ABY2Z0Z3_9BACT</name>
<protein>
    <submittedName>
        <fullName evidence="1">Uncharacterized protein</fullName>
    </submittedName>
</protein>
<evidence type="ECO:0000313" key="2">
    <source>
        <dbReference type="Proteomes" id="UP000316851"/>
    </source>
</evidence>
<dbReference type="EMBL" id="VHHP01000003">
    <property type="protein sequence ID" value="TPR54091.1"/>
    <property type="molecule type" value="Genomic_DNA"/>
</dbReference>
<organism evidence="1 2">
    <name type="scientific">Metamycoplasma neophronis</name>
    <dbReference type="NCBI Taxonomy" id="872983"/>
    <lineage>
        <taxon>Bacteria</taxon>
        <taxon>Bacillati</taxon>
        <taxon>Mycoplasmatota</taxon>
        <taxon>Mycoplasmoidales</taxon>
        <taxon>Metamycoplasmataceae</taxon>
        <taxon>Metamycoplasma</taxon>
    </lineage>
</organism>
<dbReference type="NCBIfam" id="NF045960">
    <property type="entry name" value="MHO_1580_fam"/>
    <property type="match status" value="1"/>
</dbReference>
<evidence type="ECO:0000313" key="1">
    <source>
        <dbReference type="EMBL" id="TPR54091.1"/>
    </source>
</evidence>
<dbReference type="Proteomes" id="UP000316851">
    <property type="component" value="Unassembled WGS sequence"/>
</dbReference>
<proteinExistence type="predicted"/>
<keyword evidence="2" id="KW-1185">Reference proteome</keyword>
<gene>
    <name evidence="1" type="ORF">FJR74_01460</name>
</gene>
<sequence>MDYVNSQPATVVQNEYSYTELLKPKLKALTYREPKKEGFWGNSQQEKIVNHEALDNNPIYIKILRDFTTDKASVELKIPIILYQSQNRKSIEINGKKVDLSVMSDDGKYYTYYITQYEGGTLINFSDLNKIEIVSYTRMRNYIKYYLGFTLNLNRTVETKNVNKEQNGFNYNWKSSVLKAMHFKISNLTFSENLEKSPASYYWEAHNSNIKINEIIQGSPWHHIATSRTQIVTNNPNKSIESYSDQLSKPLINSLNFLNNFNFRNFLITSNLKKINNYSFQYDYYINDIFKYDKSTKEFIKNSDGQPGFYVPLFFKGSIAAIIDINQIYTHKTNRIEISKNIIKPFFGHTDGLVKLRIDYTKYDFSEDDSTELEWKTYEINDKKTTSL</sequence>
<dbReference type="RefSeq" id="WP_140914780.1">
    <property type="nucleotide sequence ID" value="NZ_VHHP01000003.1"/>
</dbReference>
<comment type="caution">
    <text evidence="1">The sequence shown here is derived from an EMBL/GenBank/DDBJ whole genome shotgun (WGS) entry which is preliminary data.</text>
</comment>